<sequence length="75" mass="8786">MKSLKTWQLEFSLLRAKHSFWGTFSLFFMLLGLNIAVCQLIVVVLGVDEPYFSQFHYQLILPTVLTLLQPIKRKK</sequence>
<feature type="transmembrane region" description="Helical" evidence="1">
    <location>
        <begin position="20"/>
        <end position="45"/>
    </location>
</feature>
<keyword evidence="1" id="KW-1133">Transmembrane helix</keyword>
<evidence type="ECO:0000313" key="2">
    <source>
        <dbReference type="EMBL" id="GHF94192.1"/>
    </source>
</evidence>
<name>A0A919EL39_9GAMM</name>
<keyword evidence="3" id="KW-1185">Reference proteome</keyword>
<evidence type="ECO:0000256" key="1">
    <source>
        <dbReference type="SAM" id="Phobius"/>
    </source>
</evidence>
<dbReference type="Proteomes" id="UP000623842">
    <property type="component" value="Unassembled WGS sequence"/>
</dbReference>
<proteinExistence type="predicted"/>
<reference evidence="2" key="2">
    <citation type="submission" date="2020-09" db="EMBL/GenBank/DDBJ databases">
        <authorList>
            <person name="Sun Q."/>
            <person name="Kim S."/>
        </authorList>
    </citation>
    <scope>NUCLEOTIDE SEQUENCE</scope>
    <source>
        <strain evidence="2">KCTC 42731</strain>
    </source>
</reference>
<dbReference type="AlphaFoldDB" id="A0A919EL39"/>
<accession>A0A919EL39</accession>
<comment type="caution">
    <text evidence="2">The sequence shown here is derived from an EMBL/GenBank/DDBJ whole genome shotgun (WGS) entry which is preliminary data.</text>
</comment>
<keyword evidence="1" id="KW-0812">Transmembrane</keyword>
<keyword evidence="1" id="KW-0472">Membrane</keyword>
<reference evidence="2" key="1">
    <citation type="journal article" date="2014" name="Int. J. Syst. Evol. Microbiol.">
        <title>Complete genome sequence of Corynebacterium casei LMG S-19264T (=DSM 44701T), isolated from a smear-ripened cheese.</title>
        <authorList>
            <consortium name="US DOE Joint Genome Institute (JGI-PGF)"/>
            <person name="Walter F."/>
            <person name="Albersmeier A."/>
            <person name="Kalinowski J."/>
            <person name="Ruckert C."/>
        </authorList>
    </citation>
    <scope>NUCLEOTIDE SEQUENCE</scope>
    <source>
        <strain evidence="2">KCTC 42731</strain>
    </source>
</reference>
<gene>
    <name evidence="2" type="ORF">GCM10017161_23040</name>
</gene>
<dbReference type="RefSeq" id="WP_189770644.1">
    <property type="nucleotide sequence ID" value="NZ_BNCK01000005.1"/>
</dbReference>
<protein>
    <submittedName>
        <fullName evidence="2">Uncharacterized protein</fullName>
    </submittedName>
</protein>
<dbReference type="EMBL" id="BNCK01000005">
    <property type="protein sequence ID" value="GHF94192.1"/>
    <property type="molecule type" value="Genomic_DNA"/>
</dbReference>
<evidence type="ECO:0000313" key="3">
    <source>
        <dbReference type="Proteomes" id="UP000623842"/>
    </source>
</evidence>
<organism evidence="2 3">
    <name type="scientific">Thalassotalea marina</name>
    <dbReference type="NCBI Taxonomy" id="1673741"/>
    <lineage>
        <taxon>Bacteria</taxon>
        <taxon>Pseudomonadati</taxon>
        <taxon>Pseudomonadota</taxon>
        <taxon>Gammaproteobacteria</taxon>
        <taxon>Alteromonadales</taxon>
        <taxon>Colwelliaceae</taxon>
        <taxon>Thalassotalea</taxon>
    </lineage>
</organism>